<dbReference type="GO" id="GO:0031491">
    <property type="term" value="F:nucleosome binding"/>
    <property type="evidence" value="ECO:0007669"/>
    <property type="project" value="TreeGrafter"/>
</dbReference>
<evidence type="ECO:0000313" key="3">
    <source>
        <dbReference type="Proteomes" id="UP000023152"/>
    </source>
</evidence>
<sequence length="208" mass="24031">KKKKKKNNNNNNNNKLFFCCYCNIDSVLFVCVRGKNRSIQNRNRIESLYLEFFAEKMFQDKNLRISQKLQQIKEEVKQGFRDPRDPFGPIPSNELFHLLTGESEQTLQLGMLVTVEVKSISSGGVKCAFSNGLDAFIPADKISFELANKMMSLRDKYADDYQNPECRQERKKEISNAIGEERWINARIIAIDKDRFSVKLSCLPDDMG</sequence>
<dbReference type="SMART" id="SM00316">
    <property type="entry name" value="S1"/>
    <property type="match status" value="1"/>
</dbReference>
<proteinExistence type="predicted"/>
<dbReference type="AlphaFoldDB" id="X6PA83"/>
<keyword evidence="3" id="KW-1185">Reference proteome</keyword>
<protein>
    <recommendedName>
        <fullName evidence="1">S1 motif domain-containing protein</fullName>
    </recommendedName>
</protein>
<dbReference type="Proteomes" id="UP000023152">
    <property type="component" value="Unassembled WGS sequence"/>
</dbReference>
<dbReference type="Pfam" id="PF21710">
    <property type="entry name" value="Spt6_S1"/>
    <property type="match status" value="1"/>
</dbReference>
<dbReference type="GO" id="GO:0008023">
    <property type="term" value="C:transcription elongation factor complex"/>
    <property type="evidence" value="ECO:0007669"/>
    <property type="project" value="TreeGrafter"/>
</dbReference>
<dbReference type="PROSITE" id="PS50126">
    <property type="entry name" value="S1"/>
    <property type="match status" value="1"/>
</dbReference>
<dbReference type="GO" id="GO:0140673">
    <property type="term" value="P:transcription elongation-coupled chromatin remodeling"/>
    <property type="evidence" value="ECO:0007669"/>
    <property type="project" value="InterPro"/>
</dbReference>
<evidence type="ECO:0000259" key="1">
    <source>
        <dbReference type="PROSITE" id="PS50126"/>
    </source>
</evidence>
<dbReference type="GO" id="GO:0042393">
    <property type="term" value="F:histone binding"/>
    <property type="evidence" value="ECO:0007669"/>
    <property type="project" value="TreeGrafter"/>
</dbReference>
<dbReference type="SUPFAM" id="SSF50249">
    <property type="entry name" value="Nucleic acid-binding proteins"/>
    <property type="match status" value="1"/>
</dbReference>
<gene>
    <name evidence="2" type="ORF">RFI_02113</name>
</gene>
<evidence type="ECO:0000313" key="2">
    <source>
        <dbReference type="EMBL" id="ETO34964.1"/>
    </source>
</evidence>
<dbReference type="PANTHER" id="PTHR10145:SF6">
    <property type="entry name" value="TRANSCRIPTION ELONGATION FACTOR SPT6"/>
    <property type="match status" value="1"/>
</dbReference>
<dbReference type="OrthoDB" id="995477at2759"/>
<dbReference type="PANTHER" id="PTHR10145">
    <property type="entry name" value="TRANSCRIPTION ELONGATION FACTOR SPT6"/>
    <property type="match status" value="1"/>
</dbReference>
<dbReference type="GO" id="GO:0034728">
    <property type="term" value="P:nucleosome organization"/>
    <property type="evidence" value="ECO:0007669"/>
    <property type="project" value="TreeGrafter"/>
</dbReference>
<feature type="non-terminal residue" evidence="2">
    <location>
        <position position="1"/>
    </location>
</feature>
<dbReference type="InterPro" id="IPR003029">
    <property type="entry name" value="S1_domain"/>
</dbReference>
<dbReference type="InterPro" id="IPR049540">
    <property type="entry name" value="Spt6-like_S1"/>
</dbReference>
<dbReference type="Gene3D" id="2.40.50.140">
    <property type="entry name" value="Nucleic acid-binding proteins"/>
    <property type="match status" value="1"/>
</dbReference>
<dbReference type="InterPro" id="IPR012340">
    <property type="entry name" value="NA-bd_OB-fold"/>
</dbReference>
<dbReference type="EMBL" id="ASPP01002087">
    <property type="protein sequence ID" value="ETO34964.1"/>
    <property type="molecule type" value="Genomic_DNA"/>
</dbReference>
<organism evidence="2 3">
    <name type="scientific">Reticulomyxa filosa</name>
    <dbReference type="NCBI Taxonomy" id="46433"/>
    <lineage>
        <taxon>Eukaryota</taxon>
        <taxon>Sar</taxon>
        <taxon>Rhizaria</taxon>
        <taxon>Retaria</taxon>
        <taxon>Foraminifera</taxon>
        <taxon>Monothalamids</taxon>
        <taxon>Reticulomyxidae</taxon>
        <taxon>Reticulomyxa</taxon>
    </lineage>
</organism>
<name>X6PA83_RETFI</name>
<dbReference type="InterPro" id="IPR017072">
    <property type="entry name" value="TF_Spt6"/>
</dbReference>
<reference evidence="2 3" key="1">
    <citation type="journal article" date="2013" name="Curr. Biol.">
        <title>The Genome of the Foraminiferan Reticulomyxa filosa.</title>
        <authorList>
            <person name="Glockner G."/>
            <person name="Hulsmann N."/>
            <person name="Schleicher M."/>
            <person name="Noegel A.A."/>
            <person name="Eichinger L."/>
            <person name="Gallinger C."/>
            <person name="Pawlowski J."/>
            <person name="Sierra R."/>
            <person name="Euteneuer U."/>
            <person name="Pillet L."/>
            <person name="Moustafa A."/>
            <person name="Platzer M."/>
            <person name="Groth M."/>
            <person name="Szafranski K."/>
            <person name="Schliwa M."/>
        </authorList>
    </citation>
    <scope>NUCLEOTIDE SEQUENCE [LARGE SCALE GENOMIC DNA]</scope>
</reference>
<feature type="domain" description="S1 motif" evidence="1">
    <location>
        <begin position="110"/>
        <end position="203"/>
    </location>
</feature>
<accession>X6PA83</accession>
<comment type="caution">
    <text evidence="2">The sequence shown here is derived from an EMBL/GenBank/DDBJ whole genome shotgun (WGS) entry which is preliminary data.</text>
</comment>
<dbReference type="GO" id="GO:0003676">
    <property type="term" value="F:nucleic acid binding"/>
    <property type="evidence" value="ECO:0007669"/>
    <property type="project" value="InterPro"/>
</dbReference>